<evidence type="ECO:0000256" key="6">
    <source>
        <dbReference type="ARBA" id="ARBA00022741"/>
    </source>
</evidence>
<dbReference type="InterPro" id="IPR001245">
    <property type="entry name" value="Ser-Thr/Tyr_kinase_cat_dom"/>
</dbReference>
<dbReference type="GO" id="GO:0016020">
    <property type="term" value="C:membrane"/>
    <property type="evidence" value="ECO:0007669"/>
    <property type="project" value="UniProtKB-SubCell"/>
</dbReference>
<dbReference type="Gene3D" id="3.80.10.10">
    <property type="entry name" value="Ribonuclease Inhibitor"/>
    <property type="match status" value="2"/>
</dbReference>
<dbReference type="EMBL" id="SDAM02000091">
    <property type="protein sequence ID" value="KAH6830923.1"/>
    <property type="molecule type" value="Genomic_DNA"/>
</dbReference>
<dbReference type="PROSITE" id="PS50011">
    <property type="entry name" value="PROTEIN_KINASE_DOM"/>
    <property type="match status" value="1"/>
</dbReference>
<evidence type="ECO:0000256" key="3">
    <source>
        <dbReference type="ARBA" id="ARBA00022692"/>
    </source>
</evidence>
<evidence type="ECO:0000256" key="2">
    <source>
        <dbReference type="ARBA" id="ARBA00022614"/>
    </source>
</evidence>
<evidence type="ECO:0000256" key="9">
    <source>
        <dbReference type="ARBA" id="ARBA00023136"/>
    </source>
</evidence>
<dbReference type="Pfam" id="PF08263">
    <property type="entry name" value="LRRNT_2"/>
    <property type="match status" value="1"/>
</dbReference>
<evidence type="ECO:0000259" key="12">
    <source>
        <dbReference type="PROSITE" id="PS50011"/>
    </source>
</evidence>
<reference evidence="13 14" key="1">
    <citation type="journal article" date="2021" name="Nat. Commun.">
        <title>Incipient diploidization of the medicinal plant Perilla within 10,000 years.</title>
        <authorList>
            <person name="Zhang Y."/>
            <person name="Shen Q."/>
            <person name="Leng L."/>
            <person name="Zhang D."/>
            <person name="Chen S."/>
            <person name="Shi Y."/>
            <person name="Ning Z."/>
            <person name="Chen S."/>
        </authorList>
    </citation>
    <scope>NUCLEOTIDE SEQUENCE [LARGE SCALE GENOMIC DNA]</scope>
    <source>
        <strain evidence="14">cv. PC099</strain>
    </source>
</reference>
<dbReference type="SUPFAM" id="SSF52058">
    <property type="entry name" value="L domain-like"/>
    <property type="match status" value="1"/>
</dbReference>
<dbReference type="Pfam" id="PF00560">
    <property type="entry name" value="LRR_1"/>
    <property type="match status" value="3"/>
</dbReference>
<name>A0AAD4JBU1_PERFH</name>
<evidence type="ECO:0000256" key="8">
    <source>
        <dbReference type="ARBA" id="ARBA00022989"/>
    </source>
</evidence>
<evidence type="ECO:0000313" key="14">
    <source>
        <dbReference type="Proteomes" id="UP001190926"/>
    </source>
</evidence>
<keyword evidence="8 10" id="KW-1133">Transmembrane helix</keyword>
<accession>A0AAD4JBU1</accession>
<gene>
    <name evidence="13" type="ORF">C2S53_005847</name>
</gene>
<feature type="signal peptide" evidence="11">
    <location>
        <begin position="1"/>
        <end position="16"/>
    </location>
</feature>
<evidence type="ECO:0000256" key="10">
    <source>
        <dbReference type="SAM" id="Phobius"/>
    </source>
</evidence>
<keyword evidence="14" id="KW-1185">Reference proteome</keyword>
<dbReference type="InterPro" id="IPR013210">
    <property type="entry name" value="LRR_N_plant-typ"/>
</dbReference>
<dbReference type="GO" id="GO:0005524">
    <property type="term" value="F:ATP binding"/>
    <property type="evidence" value="ECO:0007669"/>
    <property type="project" value="UniProtKB-KW"/>
</dbReference>
<dbReference type="InterPro" id="IPR001611">
    <property type="entry name" value="Leu-rich_rpt"/>
</dbReference>
<dbReference type="Gene3D" id="3.30.200.20">
    <property type="entry name" value="Phosphorylase Kinase, domain 1"/>
    <property type="match status" value="1"/>
</dbReference>
<evidence type="ECO:0000256" key="7">
    <source>
        <dbReference type="ARBA" id="ARBA00022840"/>
    </source>
</evidence>
<sequence>MFCYILSLTLILPVFSDLAADRSALLRLQPAIGGRTLRWNTTGGSSPCSSWRGVKCNVTTGRVIELRLPGAGLRGQLPPDSIGNLTELRVLSLRNNALSGQLPSDLAACTLLEEIHLQGNTFSGEIPESFFTLTNLLRVNFAGNNFSGDLSPEFNKLIELRTLYLENNSFRGSFPNWDSLTNLRNFNVSFNGLMTGSIPSILGTFSNQSFIGTSLCGKPLDSCSSSDGNKQLSNGAIAGIVVGSAVAFLAILFASFVLWRTYRSRKVLPQRSPIPRSPAQTVYSGVERTAAEQYYNRTAMKNVGGDGLVFLGKDVEGFSLQELLSASAEAMGKGTVGSTYKAYFESGTQVIVKRLNNVCVSELDFRAKIEEVGSLLHQNLLPLKGYFYGREEKLLIYDPMPKGSLSTLLHGYGENKRFLSLEIRGRIAMGTASAIEYLHSISPKTTHGNIKASNVFVNDYYEARVSEMGLTQVVSGIANLNGYRAPEVTDTRSISQQADVYSVGVVVLELVTGREPDKIVREEGIELPNWVQAVVEEKGTTEVIDQDLLSYHNHSEDQLVELLLLALSCTSRHPQARPSAPDLTRRLHKICAST</sequence>
<dbReference type="InterPro" id="IPR050994">
    <property type="entry name" value="At_inactive_RLKs"/>
</dbReference>
<dbReference type="Pfam" id="PF07714">
    <property type="entry name" value="PK_Tyr_Ser-Thr"/>
    <property type="match status" value="1"/>
</dbReference>
<dbReference type="GO" id="GO:0004672">
    <property type="term" value="F:protein kinase activity"/>
    <property type="evidence" value="ECO:0007669"/>
    <property type="project" value="InterPro"/>
</dbReference>
<dbReference type="InterPro" id="IPR032675">
    <property type="entry name" value="LRR_dom_sf"/>
</dbReference>
<dbReference type="InterPro" id="IPR011009">
    <property type="entry name" value="Kinase-like_dom_sf"/>
</dbReference>
<dbReference type="AlphaFoldDB" id="A0AAD4JBU1"/>
<keyword evidence="4 11" id="KW-0732">Signal</keyword>
<keyword evidence="3 10" id="KW-0812">Transmembrane</keyword>
<evidence type="ECO:0000256" key="1">
    <source>
        <dbReference type="ARBA" id="ARBA00004370"/>
    </source>
</evidence>
<dbReference type="SUPFAM" id="SSF56112">
    <property type="entry name" value="Protein kinase-like (PK-like)"/>
    <property type="match status" value="1"/>
</dbReference>
<comment type="caution">
    <text evidence="13">The sequence shown here is derived from an EMBL/GenBank/DDBJ whole genome shotgun (WGS) entry which is preliminary data.</text>
</comment>
<evidence type="ECO:0000256" key="11">
    <source>
        <dbReference type="SAM" id="SignalP"/>
    </source>
</evidence>
<evidence type="ECO:0000256" key="4">
    <source>
        <dbReference type="ARBA" id="ARBA00022729"/>
    </source>
</evidence>
<feature type="transmembrane region" description="Helical" evidence="10">
    <location>
        <begin position="236"/>
        <end position="259"/>
    </location>
</feature>
<dbReference type="InterPro" id="IPR000719">
    <property type="entry name" value="Prot_kinase_dom"/>
</dbReference>
<proteinExistence type="predicted"/>
<keyword evidence="6" id="KW-0547">Nucleotide-binding</keyword>
<dbReference type="Gene3D" id="1.10.510.10">
    <property type="entry name" value="Transferase(Phosphotransferase) domain 1"/>
    <property type="match status" value="1"/>
</dbReference>
<feature type="chain" id="PRO_5041951931" description="Protein kinase domain-containing protein" evidence="11">
    <location>
        <begin position="17"/>
        <end position="594"/>
    </location>
</feature>
<dbReference type="Proteomes" id="UP001190926">
    <property type="component" value="Unassembled WGS sequence"/>
</dbReference>
<protein>
    <recommendedName>
        <fullName evidence="12">Protein kinase domain-containing protein</fullName>
    </recommendedName>
</protein>
<keyword evidence="7" id="KW-0067">ATP-binding</keyword>
<dbReference type="PANTHER" id="PTHR48010:SF32">
    <property type="entry name" value="PROTEIN KINASE DOMAIN-CONTAINING PROTEIN"/>
    <property type="match status" value="1"/>
</dbReference>
<organism evidence="13 14">
    <name type="scientific">Perilla frutescens var. hirtella</name>
    <name type="common">Perilla citriodora</name>
    <name type="synonym">Perilla setoyensis</name>
    <dbReference type="NCBI Taxonomy" id="608512"/>
    <lineage>
        <taxon>Eukaryota</taxon>
        <taxon>Viridiplantae</taxon>
        <taxon>Streptophyta</taxon>
        <taxon>Embryophyta</taxon>
        <taxon>Tracheophyta</taxon>
        <taxon>Spermatophyta</taxon>
        <taxon>Magnoliopsida</taxon>
        <taxon>eudicotyledons</taxon>
        <taxon>Gunneridae</taxon>
        <taxon>Pentapetalae</taxon>
        <taxon>asterids</taxon>
        <taxon>lamiids</taxon>
        <taxon>Lamiales</taxon>
        <taxon>Lamiaceae</taxon>
        <taxon>Nepetoideae</taxon>
        <taxon>Elsholtzieae</taxon>
        <taxon>Perilla</taxon>
    </lineage>
</organism>
<dbReference type="FunFam" id="3.80.10.10:FF:000234">
    <property type="entry name" value="Probable inactive receptor kinase RLK902"/>
    <property type="match status" value="1"/>
</dbReference>
<keyword evidence="9 10" id="KW-0472">Membrane</keyword>
<keyword evidence="5" id="KW-0677">Repeat</keyword>
<feature type="domain" description="Protein kinase" evidence="12">
    <location>
        <begin position="325"/>
        <end position="591"/>
    </location>
</feature>
<evidence type="ECO:0000256" key="5">
    <source>
        <dbReference type="ARBA" id="ARBA00022737"/>
    </source>
</evidence>
<comment type="subcellular location">
    <subcellularLocation>
        <location evidence="1">Membrane</location>
    </subcellularLocation>
</comment>
<keyword evidence="2" id="KW-0433">Leucine-rich repeat</keyword>
<evidence type="ECO:0000313" key="13">
    <source>
        <dbReference type="EMBL" id="KAH6830923.1"/>
    </source>
</evidence>
<dbReference type="PANTHER" id="PTHR48010">
    <property type="entry name" value="OS05G0588300 PROTEIN"/>
    <property type="match status" value="1"/>
</dbReference>